<dbReference type="GO" id="GO:0005737">
    <property type="term" value="C:cytoplasm"/>
    <property type="evidence" value="ECO:0007669"/>
    <property type="project" value="TreeGrafter"/>
</dbReference>
<reference evidence="2" key="1">
    <citation type="journal article" date="2022" name="Proc. Natl. Acad. Sci. U.S.A.">
        <title>Life cycle and functional genomics of the unicellular red alga Galdieria for elucidating algal and plant evolution and industrial use.</title>
        <authorList>
            <person name="Hirooka S."/>
            <person name="Itabashi T."/>
            <person name="Ichinose T.M."/>
            <person name="Onuma R."/>
            <person name="Fujiwara T."/>
            <person name="Yamashita S."/>
            <person name="Jong L.W."/>
            <person name="Tomita R."/>
            <person name="Iwane A.H."/>
            <person name="Miyagishima S.Y."/>
        </authorList>
    </citation>
    <scope>NUCLEOTIDE SEQUENCE</scope>
    <source>
        <strain evidence="2">NBRC 102759</strain>
    </source>
</reference>
<feature type="domain" description="Metallo-beta-lactamase" evidence="1">
    <location>
        <begin position="160"/>
        <end position="365"/>
    </location>
</feature>
<dbReference type="AlphaFoldDB" id="A0A9C7PXH7"/>
<dbReference type="Pfam" id="PF12706">
    <property type="entry name" value="Lactamase_B_2"/>
    <property type="match status" value="1"/>
</dbReference>
<organism evidence="2 3">
    <name type="scientific">Galdieria partita</name>
    <dbReference type="NCBI Taxonomy" id="83374"/>
    <lineage>
        <taxon>Eukaryota</taxon>
        <taxon>Rhodophyta</taxon>
        <taxon>Bangiophyceae</taxon>
        <taxon>Galdieriales</taxon>
        <taxon>Galdieriaceae</taxon>
        <taxon>Galdieria</taxon>
    </lineage>
</organism>
<evidence type="ECO:0000313" key="2">
    <source>
        <dbReference type="EMBL" id="GJQ12270.1"/>
    </source>
</evidence>
<name>A0A9C7PXH7_9RHOD</name>
<dbReference type="SUPFAM" id="SSF56281">
    <property type="entry name" value="Metallo-hydrolase/oxidoreductase"/>
    <property type="match status" value="1"/>
</dbReference>
<protein>
    <recommendedName>
        <fullName evidence="1">Metallo-beta-lactamase domain-containing protein</fullName>
    </recommendedName>
</protein>
<dbReference type="OrthoDB" id="332863at2759"/>
<dbReference type="GO" id="GO:0070292">
    <property type="term" value="P:N-acylphosphatidylethanolamine metabolic process"/>
    <property type="evidence" value="ECO:0007669"/>
    <property type="project" value="TreeGrafter"/>
</dbReference>
<accession>A0A9C7PXH7</accession>
<dbReference type="Gene3D" id="3.60.15.10">
    <property type="entry name" value="Ribonuclease Z/Hydroxyacylglutathione hydrolase-like"/>
    <property type="match status" value="1"/>
</dbReference>
<dbReference type="InterPro" id="IPR001279">
    <property type="entry name" value="Metallo-B-lactamas"/>
</dbReference>
<dbReference type="EMBL" id="BQMJ01000031">
    <property type="protein sequence ID" value="GJQ12270.1"/>
    <property type="molecule type" value="Genomic_DNA"/>
</dbReference>
<keyword evidence="3" id="KW-1185">Reference proteome</keyword>
<dbReference type="PANTHER" id="PTHR15032">
    <property type="entry name" value="N-ACYL-PHOSPHATIDYLETHANOLAMINE-HYDROLYZING PHOSPHOLIPASE D"/>
    <property type="match status" value="1"/>
</dbReference>
<evidence type="ECO:0000259" key="1">
    <source>
        <dbReference type="Pfam" id="PF12706"/>
    </source>
</evidence>
<proteinExistence type="predicted"/>
<reference evidence="2" key="2">
    <citation type="submission" date="2022-01" db="EMBL/GenBank/DDBJ databases">
        <authorList>
            <person name="Hirooka S."/>
            <person name="Miyagishima S.Y."/>
        </authorList>
    </citation>
    <scope>NUCLEOTIDE SEQUENCE</scope>
    <source>
        <strain evidence="2">NBRC 102759</strain>
    </source>
</reference>
<gene>
    <name evidence="2" type="ORF">GpartN1_g4061.t1</name>
</gene>
<dbReference type="PANTHER" id="PTHR15032:SF4">
    <property type="entry name" value="N-ACYL-PHOSPHATIDYLETHANOLAMINE-HYDROLYZING PHOSPHOLIPASE D"/>
    <property type="match status" value="1"/>
</dbReference>
<sequence length="415" mass="47748">MLVGTLGKSIGCSYISKSFILASRRCEPDFGRVREMETHSSKLPLKHSELPSVSRNISVLSSFDVDCFPKNEELPLPLKSQGTFRNPWNSWRDKRLWDILRWLTTTKDESNVPKSSYELDQLLPVHRVNRALLEKPLKEGKFRLTWLGHSSVLAQFDGFNILTDPVFSERCSPFQFMGPKRIRPVPCNLEDLPPLDVILISHNHYDHLDKNTLKELLRSEKHRHAILVVPLGLKSLLNRLHLDTRTCQQIYELNWWEHVDLDGKLRVFMTPAQHWSRRTICDTNRALWGSFAVIGSSVKFYFAGDTGYCSVFRTIGRYLGPFDCAAIPIGAYHPRWFMSPQHVDPEQAVKIHNDIGSNFSIGIHWGTFILTNEYFLEPPQLLRNVLASNKLHLGSFQTLRHGESTHGPYSEVQIH</sequence>
<comment type="caution">
    <text evidence="2">The sequence shown here is derived from an EMBL/GenBank/DDBJ whole genome shotgun (WGS) entry which is preliminary data.</text>
</comment>
<dbReference type="GO" id="GO:0070291">
    <property type="term" value="P:N-acylethanolamine metabolic process"/>
    <property type="evidence" value="ECO:0007669"/>
    <property type="project" value="TreeGrafter"/>
</dbReference>
<dbReference type="Proteomes" id="UP001061958">
    <property type="component" value="Unassembled WGS sequence"/>
</dbReference>
<evidence type="ECO:0000313" key="3">
    <source>
        <dbReference type="Proteomes" id="UP001061958"/>
    </source>
</evidence>
<dbReference type="GO" id="GO:0070290">
    <property type="term" value="F:N-acylphosphatidylethanolamine-specific phospholipase D activity"/>
    <property type="evidence" value="ECO:0007669"/>
    <property type="project" value="TreeGrafter"/>
</dbReference>
<dbReference type="InterPro" id="IPR036866">
    <property type="entry name" value="RibonucZ/Hydroxyglut_hydro"/>
</dbReference>